<comment type="catalytic activity">
    <reaction evidence="2">
        <text>thiamine phosphate + ATP = thiamine diphosphate + ADP</text>
        <dbReference type="Rhea" id="RHEA:15913"/>
        <dbReference type="ChEBI" id="CHEBI:30616"/>
        <dbReference type="ChEBI" id="CHEBI:37575"/>
        <dbReference type="ChEBI" id="CHEBI:58937"/>
        <dbReference type="ChEBI" id="CHEBI:456216"/>
        <dbReference type="EC" id="2.7.4.16"/>
    </reaction>
</comment>
<evidence type="ECO:0000259" key="3">
    <source>
        <dbReference type="Pfam" id="PF00586"/>
    </source>
</evidence>
<feature type="binding site" evidence="2">
    <location>
        <position position="75"/>
    </location>
    <ligand>
        <name>Mg(2+)</name>
        <dbReference type="ChEBI" id="CHEBI:18420"/>
        <label>2</label>
    </ligand>
</feature>
<comment type="function">
    <text evidence="2">Catalyzes the ATP-dependent phosphorylation of thiamine-monophosphate (TMP) to form thiamine-pyrophosphate (TPP), the active form of vitamin B1.</text>
</comment>
<comment type="similarity">
    <text evidence="2">Belongs to the thiamine-monophosphate kinase family.</text>
</comment>
<dbReference type="UniPathway" id="UPA00060">
    <property type="reaction ID" value="UER00142"/>
</dbReference>
<dbReference type="EC" id="2.7.4.16" evidence="2"/>
<dbReference type="GO" id="GO:0005524">
    <property type="term" value="F:ATP binding"/>
    <property type="evidence" value="ECO:0007669"/>
    <property type="project" value="UniProtKB-UniRule"/>
</dbReference>
<feature type="binding site" evidence="2">
    <location>
        <position position="47"/>
    </location>
    <ligand>
        <name>Mg(2+)</name>
        <dbReference type="ChEBI" id="CHEBI:18420"/>
        <label>1</label>
    </ligand>
</feature>
<dbReference type="EMBL" id="CP017715">
    <property type="protein sequence ID" value="AOY88808.1"/>
    <property type="molecule type" value="Genomic_DNA"/>
</dbReference>
<dbReference type="InterPro" id="IPR010918">
    <property type="entry name" value="PurM-like_C_dom"/>
</dbReference>
<keyword evidence="2" id="KW-0479">Metal-binding</keyword>
<keyword evidence="2" id="KW-0547">Nucleotide-binding</keyword>
<dbReference type="GO" id="GO:0009030">
    <property type="term" value="F:thiamine-phosphate kinase activity"/>
    <property type="evidence" value="ECO:0007669"/>
    <property type="project" value="UniProtKB-UniRule"/>
</dbReference>
<feature type="binding site" evidence="2">
    <location>
        <position position="75"/>
    </location>
    <ligand>
        <name>Mg(2+)</name>
        <dbReference type="ChEBI" id="CHEBI:18420"/>
        <label>3</label>
    </ligand>
</feature>
<feature type="binding site" evidence="2">
    <location>
        <position position="311"/>
    </location>
    <ligand>
        <name>substrate</name>
    </ligand>
</feature>
<reference evidence="5 6" key="1">
    <citation type="submission" date="2016-10" db="EMBL/GenBank/DDBJ databases">
        <title>Marinobacter salinus sp. nov., a moderately halophilic bacterium isolated from a tidal flat environment.</title>
        <authorList>
            <person name="Park S.-J."/>
        </authorList>
    </citation>
    <scope>NUCLEOTIDE SEQUENCE [LARGE SCALE GENOMIC DNA]</scope>
    <source>
        <strain evidence="5 6">Hb8</strain>
    </source>
</reference>
<keyword evidence="1 2" id="KW-0784">Thiamine biosynthesis</keyword>
<keyword evidence="2" id="KW-0460">Magnesium</keyword>
<feature type="binding site" evidence="2">
    <location>
        <position position="75"/>
    </location>
    <ligand>
        <name>Mg(2+)</name>
        <dbReference type="ChEBI" id="CHEBI:18420"/>
        <label>4</label>
    </ligand>
</feature>
<feature type="binding site" evidence="2">
    <location>
        <begin position="121"/>
        <end position="122"/>
    </location>
    <ligand>
        <name>ATP</name>
        <dbReference type="ChEBI" id="CHEBI:30616"/>
    </ligand>
</feature>
<dbReference type="Gene3D" id="3.90.650.10">
    <property type="entry name" value="PurM-like C-terminal domain"/>
    <property type="match status" value="1"/>
</dbReference>
<dbReference type="STRING" id="1874317.BKP64_11865"/>
<dbReference type="PIRSF" id="PIRSF005303">
    <property type="entry name" value="Thiam_monoph_kin"/>
    <property type="match status" value="1"/>
</dbReference>
<dbReference type="SUPFAM" id="SSF55326">
    <property type="entry name" value="PurM N-terminal domain-like"/>
    <property type="match status" value="1"/>
</dbReference>
<dbReference type="InterPro" id="IPR016188">
    <property type="entry name" value="PurM-like_N"/>
</dbReference>
<dbReference type="GO" id="GO:0009228">
    <property type="term" value="P:thiamine biosynthetic process"/>
    <property type="evidence" value="ECO:0007669"/>
    <property type="project" value="UniProtKB-KW"/>
</dbReference>
<accession>A0A1D9GME1</accession>
<feature type="binding site" evidence="2">
    <location>
        <position position="211"/>
    </location>
    <ligand>
        <name>ATP</name>
        <dbReference type="ChEBI" id="CHEBI:30616"/>
    </ligand>
</feature>
<dbReference type="InterPro" id="IPR036676">
    <property type="entry name" value="PurM-like_C_sf"/>
</dbReference>
<feature type="binding site" evidence="2">
    <location>
        <position position="146"/>
    </location>
    <ligand>
        <name>ATP</name>
        <dbReference type="ChEBI" id="CHEBI:30616"/>
    </ligand>
</feature>
<evidence type="ECO:0000313" key="5">
    <source>
        <dbReference type="EMBL" id="AOY88808.1"/>
    </source>
</evidence>
<proteinExistence type="inferred from homology"/>
<evidence type="ECO:0000259" key="4">
    <source>
        <dbReference type="Pfam" id="PF02769"/>
    </source>
</evidence>
<dbReference type="RefSeq" id="WP_070970241.1">
    <property type="nucleotide sequence ID" value="NZ_CP017715.1"/>
</dbReference>
<gene>
    <name evidence="2" type="primary">thiL</name>
    <name evidence="5" type="ORF">BKP64_11865</name>
</gene>
<feature type="binding site" evidence="2">
    <location>
        <position position="122"/>
    </location>
    <ligand>
        <name>Mg(2+)</name>
        <dbReference type="ChEBI" id="CHEBI:18420"/>
        <label>1</label>
    </ligand>
</feature>
<feature type="binding site" evidence="2">
    <location>
        <position position="30"/>
    </location>
    <ligand>
        <name>Mg(2+)</name>
        <dbReference type="ChEBI" id="CHEBI:18420"/>
        <label>4</label>
    </ligand>
</feature>
<feature type="domain" description="PurM-like N-terminal" evidence="3">
    <location>
        <begin position="28"/>
        <end position="138"/>
    </location>
</feature>
<dbReference type="KEGG" id="msq:BKP64_11865"/>
<sequence>MGEFELIRRYFQPLAENHGSEAVVLGVGDDCAVQRIPEGRDLVFSIDTMVEGIHFPQEYCPDYLGWRALAAATSDLAAMGAAPVCFTLALTLPEANEQWLTGFARGLSSASESFGLVLAGGDTTRGPLVLSMQVHGTVRRGEALRRSGARAGDLVLVSGTLGDAGAALDFLEEPRPSDDMAFVLGRYHQPRPRLDLGASMVGLASSCIDISDGLIADLGHVLKASGVGATVDVSKLPLSAALCSIKGIEAARYGLSSGDDYELCLTIPPERWKVAPEALKQQLTIIGAVEQNPGLRLRGGPDAVGNNAAGFDHFGGGS</sequence>
<dbReference type="PANTHER" id="PTHR30270:SF0">
    <property type="entry name" value="THIAMINE-MONOPHOSPHATE KINASE"/>
    <property type="match status" value="1"/>
</dbReference>
<feature type="binding site" evidence="2">
    <location>
        <position position="209"/>
    </location>
    <ligand>
        <name>Mg(2+)</name>
        <dbReference type="ChEBI" id="CHEBI:18420"/>
        <label>3</label>
    </ligand>
</feature>
<keyword evidence="2" id="KW-0067">ATP-binding</keyword>
<organism evidence="5 6">
    <name type="scientific">Marinobacter salinus</name>
    <dbReference type="NCBI Taxonomy" id="1874317"/>
    <lineage>
        <taxon>Bacteria</taxon>
        <taxon>Pseudomonadati</taxon>
        <taxon>Pseudomonadota</taxon>
        <taxon>Gammaproteobacteria</taxon>
        <taxon>Pseudomonadales</taxon>
        <taxon>Marinobacteraceae</taxon>
        <taxon>Marinobacter</taxon>
    </lineage>
</organism>
<dbReference type="AlphaFoldDB" id="A0A1D9GME1"/>
<keyword evidence="2 5" id="KW-0418">Kinase</keyword>
<protein>
    <recommendedName>
        <fullName evidence="2">Thiamine-monophosphate kinase</fullName>
        <shortName evidence="2">TMP kinase</shortName>
        <shortName evidence="2">Thiamine-phosphate kinase</shortName>
        <ecNumber evidence="2">2.7.4.16</ecNumber>
    </recommendedName>
</protein>
<feature type="binding site" evidence="2">
    <location>
        <position position="45"/>
    </location>
    <ligand>
        <name>Mg(2+)</name>
        <dbReference type="ChEBI" id="CHEBI:18420"/>
        <label>4</label>
    </ligand>
</feature>
<dbReference type="GO" id="GO:0000287">
    <property type="term" value="F:magnesium ion binding"/>
    <property type="evidence" value="ECO:0007669"/>
    <property type="project" value="UniProtKB-UniRule"/>
</dbReference>
<dbReference type="Proteomes" id="UP000177445">
    <property type="component" value="Chromosome"/>
</dbReference>
<evidence type="ECO:0000313" key="6">
    <source>
        <dbReference type="Proteomes" id="UP000177445"/>
    </source>
</evidence>
<name>A0A1D9GME1_9GAMM</name>
<comment type="caution">
    <text evidence="2">Lacks conserved residue(s) required for the propagation of feature annotation.</text>
</comment>
<dbReference type="InterPro" id="IPR036921">
    <property type="entry name" value="PurM-like_N_sf"/>
</dbReference>
<dbReference type="PANTHER" id="PTHR30270">
    <property type="entry name" value="THIAMINE-MONOPHOSPHATE KINASE"/>
    <property type="match status" value="1"/>
</dbReference>
<evidence type="ECO:0000256" key="2">
    <source>
        <dbReference type="HAMAP-Rule" id="MF_02128"/>
    </source>
</evidence>
<feature type="binding site" evidence="2">
    <location>
        <position position="54"/>
    </location>
    <ligand>
        <name>substrate</name>
    </ligand>
</feature>
<dbReference type="InterPro" id="IPR006283">
    <property type="entry name" value="ThiL-like"/>
</dbReference>
<dbReference type="CDD" id="cd02194">
    <property type="entry name" value="ThiL"/>
    <property type="match status" value="1"/>
</dbReference>
<dbReference type="SUPFAM" id="SSF56042">
    <property type="entry name" value="PurM C-terminal domain-like"/>
    <property type="match status" value="1"/>
</dbReference>
<feature type="binding site" evidence="2">
    <location>
        <position position="47"/>
    </location>
    <ligand>
        <name>Mg(2+)</name>
        <dbReference type="ChEBI" id="CHEBI:18420"/>
        <label>2</label>
    </ligand>
</feature>
<dbReference type="HAMAP" id="MF_02128">
    <property type="entry name" value="TMP_kinase"/>
    <property type="match status" value="1"/>
</dbReference>
<keyword evidence="6" id="KW-1185">Reference proteome</keyword>
<feature type="binding site" evidence="2">
    <location>
        <position position="212"/>
    </location>
    <ligand>
        <name>Mg(2+)</name>
        <dbReference type="ChEBI" id="CHEBI:18420"/>
        <label>5</label>
    </ligand>
</feature>
<comment type="pathway">
    <text evidence="2">Cofactor biosynthesis; thiamine diphosphate biosynthesis; thiamine diphosphate from thiamine phosphate: step 1/1.</text>
</comment>
<feature type="binding site" evidence="2">
    <location>
        <position position="259"/>
    </location>
    <ligand>
        <name>substrate</name>
    </ligand>
</feature>
<dbReference type="NCBIfam" id="TIGR01379">
    <property type="entry name" value="thiL"/>
    <property type="match status" value="1"/>
</dbReference>
<dbReference type="GO" id="GO:0009229">
    <property type="term" value="P:thiamine diphosphate biosynthetic process"/>
    <property type="evidence" value="ECO:0007669"/>
    <property type="project" value="UniProtKB-UniRule"/>
</dbReference>
<evidence type="ECO:0000256" key="1">
    <source>
        <dbReference type="ARBA" id="ARBA00022977"/>
    </source>
</evidence>
<dbReference type="OrthoDB" id="9802811at2"/>
<feature type="binding site" evidence="2">
    <location>
        <position position="30"/>
    </location>
    <ligand>
        <name>Mg(2+)</name>
        <dbReference type="ChEBI" id="CHEBI:18420"/>
        <label>3</label>
    </ligand>
</feature>
<dbReference type="Pfam" id="PF02769">
    <property type="entry name" value="AIRS_C"/>
    <property type="match status" value="1"/>
</dbReference>
<comment type="miscellaneous">
    <text evidence="2">Reaction mechanism of ThiL seems to utilize a direct, inline transfer of the gamma-phosphate of ATP to TMP rather than a phosphorylated enzyme intermediate.</text>
</comment>
<dbReference type="Pfam" id="PF00586">
    <property type="entry name" value="AIRS"/>
    <property type="match status" value="1"/>
</dbReference>
<feature type="domain" description="PurM-like C-terminal" evidence="4">
    <location>
        <begin position="150"/>
        <end position="298"/>
    </location>
</feature>
<keyword evidence="2" id="KW-0808">Transferase</keyword>
<dbReference type="Gene3D" id="3.30.1330.10">
    <property type="entry name" value="PurM-like, N-terminal domain"/>
    <property type="match status" value="1"/>
</dbReference>